<evidence type="ECO:0008006" key="5">
    <source>
        <dbReference type="Google" id="ProtNLM"/>
    </source>
</evidence>
<name>A0ABQ3YKX5_9ACTN</name>
<feature type="region of interest" description="Disordered" evidence="1">
    <location>
        <begin position="261"/>
        <end position="300"/>
    </location>
</feature>
<evidence type="ECO:0000256" key="1">
    <source>
        <dbReference type="SAM" id="MobiDB-lite"/>
    </source>
</evidence>
<gene>
    <name evidence="3" type="ORF">Ade02nite_92980</name>
</gene>
<dbReference type="Proteomes" id="UP000609879">
    <property type="component" value="Unassembled WGS sequence"/>
</dbReference>
<accession>A0ABQ3YKX5</accession>
<feature type="transmembrane region" description="Helical" evidence="2">
    <location>
        <begin position="95"/>
        <end position="117"/>
    </location>
</feature>
<reference evidence="3 4" key="1">
    <citation type="submission" date="2021-01" db="EMBL/GenBank/DDBJ databases">
        <title>Whole genome shotgun sequence of Actinoplanes deccanensis NBRC 13994.</title>
        <authorList>
            <person name="Komaki H."/>
            <person name="Tamura T."/>
        </authorList>
    </citation>
    <scope>NUCLEOTIDE SEQUENCE [LARGE SCALE GENOMIC DNA]</scope>
    <source>
        <strain evidence="3 4">NBRC 13994</strain>
    </source>
</reference>
<evidence type="ECO:0000313" key="4">
    <source>
        <dbReference type="Proteomes" id="UP000609879"/>
    </source>
</evidence>
<dbReference type="EMBL" id="BOMI01000198">
    <property type="protein sequence ID" value="GID80657.1"/>
    <property type="molecule type" value="Genomic_DNA"/>
</dbReference>
<keyword evidence="2" id="KW-0472">Membrane</keyword>
<organism evidence="3 4">
    <name type="scientific">Paractinoplanes deccanensis</name>
    <dbReference type="NCBI Taxonomy" id="113561"/>
    <lineage>
        <taxon>Bacteria</taxon>
        <taxon>Bacillati</taxon>
        <taxon>Actinomycetota</taxon>
        <taxon>Actinomycetes</taxon>
        <taxon>Micromonosporales</taxon>
        <taxon>Micromonosporaceae</taxon>
        <taxon>Paractinoplanes</taxon>
    </lineage>
</organism>
<proteinExistence type="predicted"/>
<keyword evidence="4" id="KW-1185">Reference proteome</keyword>
<feature type="region of interest" description="Disordered" evidence="1">
    <location>
        <begin position="235"/>
        <end position="254"/>
    </location>
</feature>
<sequence length="300" mass="31034">MGAASVGAASVGAASVGAVAAARVGAGAEGLRAGAHGVPLTGEDDEAPSGRVSPVVGARAGAAKAAGALEDDDEAGEAGGVVGGLRQKLRTQRRLRMVALVSLAAVVLLVLPAFFGLRSAGNDPVFSSLNSLDVPSWAAEQVDDQSSGSRWCFIDCTFRERIAQSEKPFKETTQAYTSALSAAGWQPWKVAECPEQPVSPEDGTYSCWKRDEFTLDLWVRLPECEVDQIAAQDPAAVPAEGTTPADPKNCTGSTVSIKVQNAIVDTRGKQPDPQESPLVGETPDPVLSNDPLLEPTPSAS</sequence>
<evidence type="ECO:0000313" key="3">
    <source>
        <dbReference type="EMBL" id="GID80657.1"/>
    </source>
</evidence>
<evidence type="ECO:0000256" key="2">
    <source>
        <dbReference type="SAM" id="Phobius"/>
    </source>
</evidence>
<comment type="caution">
    <text evidence="3">The sequence shown here is derived from an EMBL/GenBank/DDBJ whole genome shotgun (WGS) entry which is preliminary data.</text>
</comment>
<keyword evidence="2" id="KW-0812">Transmembrane</keyword>
<protein>
    <recommendedName>
        <fullName evidence="5">Integrin beta 3</fullName>
    </recommendedName>
</protein>
<keyword evidence="2" id="KW-1133">Transmembrane helix</keyword>